<dbReference type="AlphaFoldDB" id="A0A090S789"/>
<accession>A0A090S789</accession>
<keyword evidence="2" id="KW-1185">Reference proteome</keyword>
<dbReference type="OrthoDB" id="5901358at2"/>
<dbReference type="EMBL" id="BBMR01000025">
    <property type="protein sequence ID" value="GAL23565.1"/>
    <property type="molecule type" value="Genomic_DNA"/>
</dbReference>
<comment type="caution">
    <text evidence="1">The sequence shown here is derived from an EMBL/GenBank/DDBJ whole genome shotgun (WGS) entry which is preliminary data.</text>
</comment>
<evidence type="ECO:0000313" key="1">
    <source>
        <dbReference type="EMBL" id="GAL23565.1"/>
    </source>
</evidence>
<dbReference type="SUPFAM" id="SSF47413">
    <property type="entry name" value="lambda repressor-like DNA-binding domains"/>
    <property type="match status" value="1"/>
</dbReference>
<reference evidence="1 2" key="1">
    <citation type="submission" date="2014-09" db="EMBL/GenBank/DDBJ databases">
        <title>Vibrio maritimus JCM 19235. (C45) whole genome shotgun sequence.</title>
        <authorList>
            <person name="Sawabe T."/>
            <person name="Meirelles P."/>
            <person name="Nakanishi M."/>
            <person name="Sayaka M."/>
            <person name="Hattori M."/>
            <person name="Ohkuma M."/>
        </authorList>
    </citation>
    <scope>NUCLEOTIDE SEQUENCE [LARGE SCALE GENOMIC DNA]</scope>
    <source>
        <strain evidence="2">JCM19235</strain>
    </source>
</reference>
<name>A0A090S789_9VIBR</name>
<proteinExistence type="predicted"/>
<dbReference type="Gene3D" id="1.10.260.40">
    <property type="entry name" value="lambda repressor-like DNA-binding domains"/>
    <property type="match status" value="1"/>
</dbReference>
<protein>
    <submittedName>
        <fullName evidence="1">Uncharacterized protein</fullName>
    </submittedName>
</protein>
<dbReference type="Proteomes" id="UP000029228">
    <property type="component" value="Unassembled WGS sequence"/>
</dbReference>
<evidence type="ECO:0000313" key="2">
    <source>
        <dbReference type="Proteomes" id="UP000029228"/>
    </source>
</evidence>
<dbReference type="InterPro" id="IPR001387">
    <property type="entry name" value="Cro/C1-type_HTH"/>
</dbReference>
<sequence>MTLAPQWELHFSRDNFAQALKHWRSFNGMSQLDLVEALSLSHRAFQGVNQPMLSKWEHGNGQPSLMRRVGVAAFFQQPYQYSEEELRLIQSVEKYDQFFVGFDTLYPCTIDRYVTYSWDKLPEVYREQILYAQENYRNISFDDLINVMSVSEIHVVVALHNNAMVGHIVHGKDGSGQDCLLSYLALDKVLYRQVHRYASEMFEDKKVLITAIKPYAKTVISDIYIPEKYRIGDLSVYECNINTLNANPFFERIHDEGRILSLLSHHQKVQRDRRLNAAEVHSETSVTPA</sequence>
<dbReference type="CDD" id="cd00093">
    <property type="entry name" value="HTH_XRE"/>
    <property type="match status" value="1"/>
</dbReference>
<dbReference type="InterPro" id="IPR010982">
    <property type="entry name" value="Lambda_DNA-bd_dom_sf"/>
</dbReference>
<dbReference type="GO" id="GO:0003677">
    <property type="term" value="F:DNA binding"/>
    <property type="evidence" value="ECO:0007669"/>
    <property type="project" value="InterPro"/>
</dbReference>
<gene>
    <name evidence="1" type="ORF">JCM19235_3887</name>
</gene>
<dbReference type="STRING" id="990268.JCM19235_3887"/>
<organism evidence="1 2">
    <name type="scientific">Vibrio maritimus</name>
    <dbReference type="NCBI Taxonomy" id="990268"/>
    <lineage>
        <taxon>Bacteria</taxon>
        <taxon>Pseudomonadati</taxon>
        <taxon>Pseudomonadota</taxon>
        <taxon>Gammaproteobacteria</taxon>
        <taxon>Vibrionales</taxon>
        <taxon>Vibrionaceae</taxon>
        <taxon>Vibrio</taxon>
    </lineage>
</organism>